<evidence type="ECO:0000256" key="6">
    <source>
        <dbReference type="ARBA" id="ARBA00023136"/>
    </source>
</evidence>
<evidence type="ECO:0000256" key="3">
    <source>
        <dbReference type="ARBA" id="ARBA00022475"/>
    </source>
</evidence>
<evidence type="ECO:0000259" key="8">
    <source>
        <dbReference type="Pfam" id="PF02308"/>
    </source>
</evidence>
<evidence type="ECO:0000256" key="2">
    <source>
        <dbReference type="ARBA" id="ARBA00009298"/>
    </source>
</evidence>
<dbReference type="GO" id="GO:0005886">
    <property type="term" value="C:plasma membrane"/>
    <property type="evidence" value="ECO:0007669"/>
    <property type="project" value="UniProtKB-SubCell"/>
</dbReference>
<sequence>MSELDLLDPDLLWPIVGAVLAGAIIGGEREYRASPAGLRTHILVALSCCLLMLSAVHQMEWLTDTPTDVVRIDPVRMAHGVLTGIGFLCGGVIFREGFNVRGLTTAASLWMTATLGILFGVGFHELAIFGGTATFLVLAAVSFTERHAPQRRIAHVTLDYRAGTSIASDEVRALLDDHGLKAITVDQRRACGAPGFTAVASGYRETRADALAAALTEDDRIVSFGIRPQQG</sequence>
<keyword evidence="5 7" id="KW-1133">Transmembrane helix</keyword>
<evidence type="ECO:0000256" key="7">
    <source>
        <dbReference type="RuleBase" id="RU365041"/>
    </source>
</evidence>
<dbReference type="PANTHER" id="PTHR33778:SF1">
    <property type="entry name" value="MAGNESIUM TRANSPORTER YHID-RELATED"/>
    <property type="match status" value="1"/>
</dbReference>
<feature type="transmembrane region" description="Helical" evidence="7">
    <location>
        <begin position="77"/>
        <end position="95"/>
    </location>
</feature>
<gene>
    <name evidence="9" type="ORF">AOA14_16110</name>
</gene>
<dbReference type="RefSeq" id="WP_062902521.1">
    <property type="nucleotide sequence ID" value="NZ_CP013342.1"/>
</dbReference>
<evidence type="ECO:0000256" key="1">
    <source>
        <dbReference type="ARBA" id="ARBA00004651"/>
    </source>
</evidence>
<evidence type="ECO:0000313" key="9">
    <source>
        <dbReference type="EMBL" id="AMU96131.1"/>
    </source>
</evidence>
<feature type="transmembrane region" description="Helical" evidence="7">
    <location>
        <begin position="40"/>
        <end position="57"/>
    </location>
</feature>
<dbReference type="InterPro" id="IPR049177">
    <property type="entry name" value="MgtC_SapB_SrpB_YhiD_N"/>
</dbReference>
<dbReference type="EMBL" id="CP013342">
    <property type="protein sequence ID" value="AMU96131.1"/>
    <property type="molecule type" value="Genomic_DNA"/>
</dbReference>
<feature type="transmembrane region" description="Helical" evidence="7">
    <location>
        <begin position="102"/>
        <end position="120"/>
    </location>
</feature>
<dbReference type="AlphaFoldDB" id="A0A142W287"/>
<proteinExistence type="inferred from homology"/>
<accession>A0A142W287</accession>
<feature type="transmembrane region" description="Helical" evidence="7">
    <location>
        <begin position="126"/>
        <end position="143"/>
    </location>
</feature>
<evidence type="ECO:0000256" key="5">
    <source>
        <dbReference type="ARBA" id="ARBA00022989"/>
    </source>
</evidence>
<dbReference type="STRING" id="1219058.AOA14_16110"/>
<keyword evidence="7" id="KW-0997">Cell inner membrane</keyword>
<keyword evidence="6 7" id="KW-0472">Membrane</keyword>
<name>A0A142W287_9SPHN</name>
<keyword evidence="3" id="KW-1003">Cell membrane</keyword>
<dbReference type="Proteomes" id="UP000076234">
    <property type="component" value="Chromosome"/>
</dbReference>
<dbReference type="PANTHER" id="PTHR33778">
    <property type="entry name" value="PROTEIN MGTC"/>
    <property type="match status" value="1"/>
</dbReference>
<evidence type="ECO:0000256" key="4">
    <source>
        <dbReference type="ARBA" id="ARBA00022692"/>
    </source>
</evidence>
<reference evidence="10" key="1">
    <citation type="submission" date="2015-11" db="EMBL/GenBank/DDBJ databases">
        <title>Complete genome sequence of a polyethylene glycol-degrading strain Sphingopyxis terrae strain 203-1 (NBRC 15098).</title>
        <authorList>
            <person name="Yoshiyuki O."/>
            <person name="Shouta N."/>
            <person name="Nagata Y."/>
            <person name="Numata M."/>
            <person name="Tsuchikane K."/>
            <person name="Hosoyama A."/>
            <person name="Yamazoe A."/>
            <person name="Tsuda M."/>
            <person name="Fujita N."/>
            <person name="Kawai F."/>
        </authorList>
    </citation>
    <scope>NUCLEOTIDE SEQUENCE [LARGE SCALE GENOMIC DNA]</scope>
    <source>
        <strain evidence="10">203-1</strain>
    </source>
</reference>
<feature type="transmembrane region" description="Helical" evidence="7">
    <location>
        <begin position="12"/>
        <end position="28"/>
    </location>
</feature>
<feature type="domain" description="MgtC/SapB/SrpB/YhiD N-terminal" evidence="8">
    <location>
        <begin position="16"/>
        <end position="146"/>
    </location>
</feature>
<organism evidence="9 10">
    <name type="scientific">Sphingopyxis terrae subsp. terrae NBRC 15098</name>
    <dbReference type="NCBI Taxonomy" id="1219058"/>
    <lineage>
        <taxon>Bacteria</taxon>
        <taxon>Pseudomonadati</taxon>
        <taxon>Pseudomonadota</taxon>
        <taxon>Alphaproteobacteria</taxon>
        <taxon>Sphingomonadales</taxon>
        <taxon>Sphingomonadaceae</taxon>
        <taxon>Sphingopyxis</taxon>
    </lineage>
</organism>
<dbReference type="PRINTS" id="PR01837">
    <property type="entry name" value="MGTCSAPBPROT"/>
</dbReference>
<keyword evidence="4 7" id="KW-0812">Transmembrane</keyword>
<dbReference type="InterPro" id="IPR003416">
    <property type="entry name" value="MgtC/SapB/SrpB/YhiD_fam"/>
</dbReference>
<comment type="subcellular location">
    <subcellularLocation>
        <location evidence="7">Cell inner membrane</location>
        <topology evidence="7">Multi-pass membrane protein</topology>
    </subcellularLocation>
    <subcellularLocation>
        <location evidence="1">Cell membrane</location>
        <topology evidence="1">Multi-pass membrane protein</topology>
    </subcellularLocation>
</comment>
<dbReference type="Pfam" id="PF02308">
    <property type="entry name" value="MgtC"/>
    <property type="match status" value="1"/>
</dbReference>
<comment type="similarity">
    <text evidence="2 7">Belongs to the MgtC/SapB family.</text>
</comment>
<protein>
    <recommendedName>
        <fullName evidence="7">Protein MgtC</fullName>
    </recommendedName>
</protein>
<reference evidence="9 10" key="2">
    <citation type="journal article" date="2016" name="Genome Announc.">
        <title>Complete Genome Sequence of Sphingopyxis terrae Strain 203-1 (NBRC 111660), a Polyethylene Glycol Degrader.</title>
        <authorList>
            <person name="Ohtsubo Y."/>
            <person name="Nonoyama S."/>
            <person name="Nagata Y."/>
            <person name="Numata M."/>
            <person name="Tsuchikane K."/>
            <person name="Hosoyama A."/>
            <person name="Yamazoe A."/>
            <person name="Tsuda M."/>
            <person name="Fujita N."/>
            <person name="Kawai F."/>
        </authorList>
    </citation>
    <scope>NUCLEOTIDE SEQUENCE [LARGE SCALE GENOMIC DNA]</scope>
    <source>
        <strain evidence="9 10">203-1</strain>
    </source>
</reference>
<evidence type="ECO:0000313" key="10">
    <source>
        <dbReference type="Proteomes" id="UP000076234"/>
    </source>
</evidence>
<dbReference type="KEGG" id="ster:AOA14_16110"/>